<dbReference type="AlphaFoldDB" id="A0A9X1XE11"/>
<dbReference type="PROSITE" id="PS51464">
    <property type="entry name" value="SIS"/>
    <property type="match status" value="1"/>
</dbReference>
<evidence type="ECO:0000256" key="1">
    <source>
        <dbReference type="ARBA" id="ARBA00023015"/>
    </source>
</evidence>
<dbReference type="GO" id="GO:0097367">
    <property type="term" value="F:carbohydrate derivative binding"/>
    <property type="evidence" value="ECO:0007669"/>
    <property type="project" value="InterPro"/>
</dbReference>
<dbReference type="SUPFAM" id="SSF53697">
    <property type="entry name" value="SIS domain"/>
    <property type="match status" value="1"/>
</dbReference>
<dbReference type="SUPFAM" id="SSF46689">
    <property type="entry name" value="Homeodomain-like"/>
    <property type="match status" value="1"/>
</dbReference>
<dbReference type="InterPro" id="IPR036388">
    <property type="entry name" value="WH-like_DNA-bd_sf"/>
</dbReference>
<name>A0A9X1XE11_9BACL</name>
<dbReference type="RefSeq" id="WP_248254178.1">
    <property type="nucleotide sequence ID" value="NZ_JAIWJX010000002.1"/>
</dbReference>
<keyword evidence="2" id="KW-0238">DNA-binding</keyword>
<feature type="domain" description="SIS" evidence="5">
    <location>
        <begin position="103"/>
        <end position="243"/>
    </location>
</feature>
<keyword evidence="1" id="KW-0805">Transcription regulation</keyword>
<dbReference type="InterPro" id="IPR046348">
    <property type="entry name" value="SIS_dom_sf"/>
</dbReference>
<keyword evidence="3" id="KW-0804">Transcription</keyword>
<dbReference type="Gene3D" id="3.40.50.10490">
    <property type="entry name" value="Glucose-6-phosphate isomerase like protein, domain 1"/>
    <property type="match status" value="1"/>
</dbReference>
<dbReference type="GO" id="GO:0003677">
    <property type="term" value="F:DNA binding"/>
    <property type="evidence" value="ECO:0007669"/>
    <property type="project" value="UniProtKB-KW"/>
</dbReference>
<comment type="caution">
    <text evidence="6">The sequence shown here is derived from an EMBL/GenBank/DDBJ whole genome shotgun (WGS) entry which is preliminary data.</text>
</comment>
<protein>
    <submittedName>
        <fullName evidence="6">MurR/RpiR family transcriptional regulator</fullName>
    </submittedName>
</protein>
<feature type="domain" description="HTH rpiR-type" evidence="4">
    <location>
        <begin position="1"/>
        <end position="77"/>
    </location>
</feature>
<evidence type="ECO:0000256" key="3">
    <source>
        <dbReference type="ARBA" id="ARBA00023163"/>
    </source>
</evidence>
<dbReference type="CDD" id="cd05013">
    <property type="entry name" value="SIS_RpiR"/>
    <property type="match status" value="1"/>
</dbReference>
<evidence type="ECO:0000259" key="4">
    <source>
        <dbReference type="PROSITE" id="PS51071"/>
    </source>
</evidence>
<dbReference type="Pfam" id="PF01380">
    <property type="entry name" value="SIS"/>
    <property type="match status" value="1"/>
</dbReference>
<sequence length="243" mass="28209">MRFEERAYKYEYKLSDTDDQIIEYISQHKNKVVSLSIQALAAELYTVPNTITRFSKKLGYDGYSQLKNNLKEELQSETAQENGPHVNLKKTIDLIDPDKIVQVVKWLQEAKRVLIFGVGDTAPFCEMMVKNLKVSGKSADFELHRHETMHEINRLETEDVLFLISLSGETPQILEMAALARERNVKILSLTHFNRNSLQRLAHLHLYCYAPREELNGYNITDRTPIMIVLRALSESYWNANQY</sequence>
<evidence type="ECO:0000256" key="2">
    <source>
        <dbReference type="ARBA" id="ARBA00023125"/>
    </source>
</evidence>
<keyword evidence="7" id="KW-1185">Reference proteome</keyword>
<dbReference type="Pfam" id="PF01418">
    <property type="entry name" value="HTH_6"/>
    <property type="match status" value="1"/>
</dbReference>
<dbReference type="PANTHER" id="PTHR30514">
    <property type="entry name" value="GLUCOKINASE"/>
    <property type="match status" value="1"/>
</dbReference>
<dbReference type="Gene3D" id="1.10.10.10">
    <property type="entry name" value="Winged helix-like DNA-binding domain superfamily/Winged helix DNA-binding domain"/>
    <property type="match status" value="1"/>
</dbReference>
<evidence type="ECO:0000259" key="5">
    <source>
        <dbReference type="PROSITE" id="PS51464"/>
    </source>
</evidence>
<dbReference type="PANTHER" id="PTHR30514:SF1">
    <property type="entry name" value="HTH-TYPE TRANSCRIPTIONAL REGULATOR HEXR-RELATED"/>
    <property type="match status" value="1"/>
</dbReference>
<proteinExistence type="predicted"/>
<dbReference type="EMBL" id="JAIWJX010000002">
    <property type="protein sequence ID" value="MCK6258951.1"/>
    <property type="molecule type" value="Genomic_DNA"/>
</dbReference>
<dbReference type="PROSITE" id="PS51071">
    <property type="entry name" value="HTH_RPIR"/>
    <property type="match status" value="1"/>
</dbReference>
<dbReference type="InterPro" id="IPR047640">
    <property type="entry name" value="RpiR-like"/>
</dbReference>
<evidence type="ECO:0000313" key="7">
    <source>
        <dbReference type="Proteomes" id="UP001139011"/>
    </source>
</evidence>
<evidence type="ECO:0000313" key="6">
    <source>
        <dbReference type="EMBL" id="MCK6258951.1"/>
    </source>
</evidence>
<dbReference type="Proteomes" id="UP001139011">
    <property type="component" value="Unassembled WGS sequence"/>
</dbReference>
<reference evidence="6" key="1">
    <citation type="submission" date="2021-09" db="EMBL/GenBank/DDBJ databases">
        <title>Genome analysis of Fictibacillus sp. KIGAM418 isolated from marine sediment.</title>
        <authorList>
            <person name="Seo M.-J."/>
            <person name="Cho E.-S."/>
            <person name="Hwang C.Y."/>
        </authorList>
    </citation>
    <scope>NUCLEOTIDE SEQUENCE</scope>
    <source>
        <strain evidence="6">KIGAM418</strain>
    </source>
</reference>
<organism evidence="6 7">
    <name type="scientific">Fictibacillus marinisediminis</name>
    <dbReference type="NCBI Taxonomy" id="2878389"/>
    <lineage>
        <taxon>Bacteria</taxon>
        <taxon>Bacillati</taxon>
        <taxon>Bacillota</taxon>
        <taxon>Bacilli</taxon>
        <taxon>Bacillales</taxon>
        <taxon>Fictibacillaceae</taxon>
        <taxon>Fictibacillus</taxon>
    </lineage>
</organism>
<dbReference type="GO" id="GO:0003700">
    <property type="term" value="F:DNA-binding transcription factor activity"/>
    <property type="evidence" value="ECO:0007669"/>
    <property type="project" value="InterPro"/>
</dbReference>
<dbReference type="InterPro" id="IPR009057">
    <property type="entry name" value="Homeodomain-like_sf"/>
</dbReference>
<gene>
    <name evidence="6" type="ORF">LCY76_20480</name>
</gene>
<dbReference type="InterPro" id="IPR000281">
    <property type="entry name" value="HTH_RpiR"/>
</dbReference>
<dbReference type="InterPro" id="IPR035472">
    <property type="entry name" value="RpiR-like_SIS"/>
</dbReference>
<dbReference type="InterPro" id="IPR001347">
    <property type="entry name" value="SIS_dom"/>
</dbReference>
<dbReference type="GO" id="GO:1901135">
    <property type="term" value="P:carbohydrate derivative metabolic process"/>
    <property type="evidence" value="ECO:0007669"/>
    <property type="project" value="InterPro"/>
</dbReference>
<accession>A0A9X1XE11</accession>